<dbReference type="RefSeq" id="WP_344810030.1">
    <property type="nucleotide sequence ID" value="NZ_BAABAB010000056.1"/>
</dbReference>
<dbReference type="SUPFAM" id="SSF52540">
    <property type="entry name" value="P-loop containing nucleoside triphosphate hydrolases"/>
    <property type="match status" value="1"/>
</dbReference>
<dbReference type="Proteomes" id="UP001501490">
    <property type="component" value="Unassembled WGS sequence"/>
</dbReference>
<evidence type="ECO:0000313" key="5">
    <source>
        <dbReference type="Proteomes" id="UP001501490"/>
    </source>
</evidence>
<evidence type="ECO:0000313" key="4">
    <source>
        <dbReference type="EMBL" id="GAA3642934.1"/>
    </source>
</evidence>
<comment type="caution">
    <text evidence="4">The sequence shown here is derived from an EMBL/GenBank/DDBJ whole genome shotgun (WGS) entry which is preliminary data.</text>
</comment>
<dbReference type="EMBL" id="BAABAB010000056">
    <property type="protein sequence ID" value="GAA3642934.1"/>
    <property type="molecule type" value="Genomic_DNA"/>
</dbReference>
<organism evidence="4 5">
    <name type="scientific">Microlunatus ginsengisoli</name>
    <dbReference type="NCBI Taxonomy" id="363863"/>
    <lineage>
        <taxon>Bacteria</taxon>
        <taxon>Bacillati</taxon>
        <taxon>Actinomycetota</taxon>
        <taxon>Actinomycetes</taxon>
        <taxon>Propionibacteriales</taxon>
        <taxon>Propionibacteriaceae</taxon>
        <taxon>Microlunatus</taxon>
    </lineage>
</organism>
<dbReference type="InterPro" id="IPR016032">
    <property type="entry name" value="Sig_transdc_resp-reg_C-effctor"/>
</dbReference>
<accession>A0ABP7AXC1</accession>
<evidence type="ECO:0000256" key="1">
    <source>
        <dbReference type="ARBA" id="ARBA00022741"/>
    </source>
</evidence>
<reference evidence="5" key="1">
    <citation type="journal article" date="2019" name="Int. J. Syst. Evol. Microbiol.">
        <title>The Global Catalogue of Microorganisms (GCM) 10K type strain sequencing project: providing services to taxonomists for standard genome sequencing and annotation.</title>
        <authorList>
            <consortium name="The Broad Institute Genomics Platform"/>
            <consortium name="The Broad Institute Genome Sequencing Center for Infectious Disease"/>
            <person name="Wu L."/>
            <person name="Ma J."/>
        </authorList>
    </citation>
    <scope>NUCLEOTIDE SEQUENCE [LARGE SCALE GENOMIC DNA]</scope>
    <source>
        <strain evidence="5">JCM 16929</strain>
    </source>
</reference>
<dbReference type="Pfam" id="PF00196">
    <property type="entry name" value="GerE"/>
    <property type="match status" value="1"/>
</dbReference>
<dbReference type="PANTHER" id="PTHR16305:SF35">
    <property type="entry name" value="TRANSCRIPTIONAL ACTIVATOR DOMAIN"/>
    <property type="match status" value="1"/>
</dbReference>
<protein>
    <submittedName>
        <fullName evidence="4">LuxR family transcriptional regulator</fullName>
    </submittedName>
</protein>
<dbReference type="InterPro" id="IPR027417">
    <property type="entry name" value="P-loop_NTPase"/>
</dbReference>
<name>A0ABP7AXC1_9ACTN</name>
<dbReference type="PANTHER" id="PTHR16305">
    <property type="entry name" value="TESTICULAR SOLUBLE ADENYLYL CYCLASE"/>
    <property type="match status" value="1"/>
</dbReference>
<evidence type="ECO:0000256" key="2">
    <source>
        <dbReference type="ARBA" id="ARBA00022840"/>
    </source>
</evidence>
<keyword evidence="1" id="KW-0547">Nucleotide-binding</keyword>
<dbReference type="InterPro" id="IPR041664">
    <property type="entry name" value="AAA_16"/>
</dbReference>
<dbReference type="PROSITE" id="PS50043">
    <property type="entry name" value="HTH_LUXR_2"/>
    <property type="match status" value="1"/>
</dbReference>
<evidence type="ECO:0000259" key="3">
    <source>
        <dbReference type="PROSITE" id="PS50043"/>
    </source>
</evidence>
<dbReference type="SMART" id="SM00421">
    <property type="entry name" value="HTH_LUXR"/>
    <property type="match status" value="1"/>
</dbReference>
<dbReference type="InterPro" id="IPR000792">
    <property type="entry name" value="Tscrpt_reg_LuxR_C"/>
</dbReference>
<dbReference type="Pfam" id="PF13191">
    <property type="entry name" value="AAA_16"/>
    <property type="match status" value="1"/>
</dbReference>
<dbReference type="InterPro" id="IPR036388">
    <property type="entry name" value="WH-like_DNA-bd_sf"/>
</dbReference>
<keyword evidence="2" id="KW-0067">ATP-binding</keyword>
<proteinExistence type="predicted"/>
<dbReference type="CDD" id="cd06170">
    <property type="entry name" value="LuxR_C_like"/>
    <property type="match status" value="1"/>
</dbReference>
<gene>
    <name evidence="4" type="ORF">GCM10022236_51950</name>
</gene>
<dbReference type="Gene3D" id="1.10.10.10">
    <property type="entry name" value="Winged helix-like DNA-binding domain superfamily/Winged helix DNA-binding domain"/>
    <property type="match status" value="1"/>
</dbReference>
<feature type="domain" description="HTH luxR-type" evidence="3">
    <location>
        <begin position="824"/>
        <end position="889"/>
    </location>
</feature>
<dbReference type="SUPFAM" id="SSF46894">
    <property type="entry name" value="C-terminal effector domain of the bipartite response regulators"/>
    <property type="match status" value="1"/>
</dbReference>
<keyword evidence="5" id="KW-1185">Reference proteome</keyword>
<sequence>MYWTADQLAVVDDALDAARAGVPTVLLVEGDAGMGKSSLLDELVDRAVGFVVATSDGVESSAVPIPYGVLHDWGIDIGDGTLGDDATARATSELIWALDRIGADQPVLWLLDDVQWADPESVAALRSLVRRLVGTPLLVALGRRTPSPGSPDVEDLVRPRSRQRRVRLQGLTVEDATRLVCSTHPHIGAAAAVELWRHTGGNPLYLSSLLDEFDSDELDGLQGELPAPRAFTAAVARKLARLSTRAGDILGATVVLSASWSAVPDVAVVADQAAPFEALQELVDADLVHVRLSGHLSVRPAHALVGAAVRQLMPLPPRRQLHRRAASVRSGAEALDHRVAAADGYDDVLAHEASRHAATLYAQGAHRQSAHYFRVARDLTQEPAARRALDLESRWSDVLSAHAGNADPMIDPSGPQDAAAASVAALHLVRDGDIVAATRRLDHLDDDALQRAAPITRYRIHLLTAYTRLVGGQSTARVVEALEALDRTEVRDPALATMESPTRGFVAARLDGDGGAIPTTLAQLPANPMDVPEPMLGLLGWRAVYRVHSLQVREAAGDLEAMIDRAIGRRDASPLQSQLALAQWYAGDWGSAGVAQGLSDNSPSKHWSPDIGGALLNSAWGRFDDADTQLREAAAAVRRAPWPEGRLQVMVARVARVHAAGRQPAEVATLAADYHDLAQMLEVVSAADGSIVLHAGLLAHWSGRPGVAHACADLMERALQPSRSHRALTLWLRGLLASRTPGAEAIDLLRSAADDHQQELPLYRAHMWADLGEALLPSSPSEAQQARRQALQIYQALGASPYEERLTRLVAPCGPELTSSPASASVYLPALTERERAVLALLTKGLSYQQIAGQLFVTRSAVAFHLSNLYAKFGVRSRHDLTAYVLANPAALRAS</sequence>
<dbReference type="PRINTS" id="PR00038">
    <property type="entry name" value="HTHLUXR"/>
</dbReference>